<dbReference type="Proteomes" id="UP000000763">
    <property type="component" value="Chromosome 8"/>
</dbReference>
<evidence type="ECO:0000313" key="2">
    <source>
        <dbReference type="EMBL" id="BAD03374.1"/>
    </source>
</evidence>
<gene>
    <name evidence="2" type="ORF">P0683E12.2</name>
    <name evidence="1" type="ORF">P0689D06.6</name>
</gene>
<evidence type="ECO:0000313" key="3">
    <source>
        <dbReference type="Proteomes" id="UP000000763"/>
    </source>
</evidence>
<accession>Q6Z991</accession>
<dbReference type="AlphaFoldDB" id="Q6Z991"/>
<proteinExistence type="predicted"/>
<reference evidence="1" key="2">
    <citation type="submission" date="2002-01" db="EMBL/GenBank/DDBJ databases">
        <title>Oryza sativa nipponbare(GA3) genomic DNA, chromosome 8, PAC clone:P0689D06.</title>
        <authorList>
            <person name="Sasaki T."/>
            <person name="Matsumoto T."/>
            <person name="Yamamoto K."/>
        </authorList>
    </citation>
    <scope>NUCLEOTIDE SEQUENCE</scope>
</reference>
<evidence type="ECO:0000313" key="1">
    <source>
        <dbReference type="EMBL" id="BAD01736.1"/>
    </source>
</evidence>
<reference evidence="2" key="1">
    <citation type="submission" date="2002-01" db="EMBL/GenBank/DDBJ databases">
        <title>Oryza sativa nipponbare(GA3) genomic DNA, chromosome 8, PAC clone:P0683E12.</title>
        <authorList>
            <person name="Sasaki T."/>
            <person name="Matsumoto T."/>
            <person name="Yamamoto K."/>
        </authorList>
    </citation>
    <scope>NUCLEOTIDE SEQUENCE</scope>
</reference>
<name>Q6Z991_ORYSJ</name>
<reference evidence="3" key="3">
    <citation type="journal article" date="2005" name="Nature">
        <title>The map-based sequence of the rice genome.</title>
        <authorList>
            <consortium name="International rice genome sequencing project (IRGSP)"/>
            <person name="Matsumoto T."/>
            <person name="Wu J."/>
            <person name="Kanamori H."/>
            <person name="Katayose Y."/>
            <person name="Fujisawa M."/>
            <person name="Namiki N."/>
            <person name="Mizuno H."/>
            <person name="Yamamoto K."/>
            <person name="Antonio B.A."/>
            <person name="Baba T."/>
            <person name="Sakata K."/>
            <person name="Nagamura Y."/>
            <person name="Aoki H."/>
            <person name="Arikawa K."/>
            <person name="Arita K."/>
            <person name="Bito T."/>
            <person name="Chiden Y."/>
            <person name="Fujitsuka N."/>
            <person name="Fukunaka R."/>
            <person name="Hamada M."/>
            <person name="Harada C."/>
            <person name="Hayashi A."/>
            <person name="Hijishita S."/>
            <person name="Honda M."/>
            <person name="Hosokawa S."/>
            <person name="Ichikawa Y."/>
            <person name="Idonuma A."/>
            <person name="Iijima M."/>
            <person name="Ikeda M."/>
            <person name="Ikeno M."/>
            <person name="Ito K."/>
            <person name="Ito S."/>
            <person name="Ito T."/>
            <person name="Ito Y."/>
            <person name="Ito Y."/>
            <person name="Iwabuchi A."/>
            <person name="Kamiya K."/>
            <person name="Karasawa W."/>
            <person name="Kurita K."/>
            <person name="Katagiri S."/>
            <person name="Kikuta A."/>
            <person name="Kobayashi H."/>
            <person name="Kobayashi N."/>
            <person name="Machita K."/>
            <person name="Maehara T."/>
            <person name="Masukawa M."/>
            <person name="Mizubayashi T."/>
            <person name="Mukai Y."/>
            <person name="Nagasaki H."/>
            <person name="Nagata Y."/>
            <person name="Naito S."/>
            <person name="Nakashima M."/>
            <person name="Nakama Y."/>
            <person name="Nakamichi Y."/>
            <person name="Nakamura M."/>
            <person name="Meguro A."/>
            <person name="Negishi M."/>
            <person name="Ohta I."/>
            <person name="Ohta T."/>
            <person name="Okamoto M."/>
            <person name="Ono N."/>
            <person name="Saji S."/>
            <person name="Sakaguchi M."/>
            <person name="Sakai K."/>
            <person name="Shibata M."/>
            <person name="Shimokawa T."/>
            <person name="Song J."/>
            <person name="Takazaki Y."/>
            <person name="Terasawa K."/>
            <person name="Tsugane M."/>
            <person name="Tsuji K."/>
            <person name="Ueda S."/>
            <person name="Waki K."/>
            <person name="Yamagata H."/>
            <person name="Yamamoto M."/>
            <person name="Yamamoto S."/>
            <person name="Yamane H."/>
            <person name="Yoshiki S."/>
            <person name="Yoshihara R."/>
            <person name="Yukawa K."/>
            <person name="Zhong H."/>
            <person name="Yano M."/>
            <person name="Yuan Q."/>
            <person name="Ouyang S."/>
            <person name="Liu J."/>
            <person name="Jones K.M."/>
            <person name="Gansberger K."/>
            <person name="Moffat K."/>
            <person name="Hill J."/>
            <person name="Bera J."/>
            <person name="Fadrosh D."/>
            <person name="Jin S."/>
            <person name="Johri S."/>
            <person name="Kim M."/>
            <person name="Overton L."/>
            <person name="Reardon M."/>
            <person name="Tsitrin T."/>
            <person name="Vuong H."/>
            <person name="Weaver B."/>
            <person name="Ciecko A."/>
            <person name="Tallon L."/>
            <person name="Jackson J."/>
            <person name="Pai G."/>
            <person name="Aken S.V."/>
            <person name="Utterback T."/>
            <person name="Reidmuller S."/>
            <person name="Feldblyum T."/>
            <person name="Hsiao J."/>
            <person name="Zismann V."/>
            <person name="Iobst S."/>
            <person name="de Vazeille A.R."/>
            <person name="Buell C.R."/>
            <person name="Ying K."/>
            <person name="Li Y."/>
            <person name="Lu T."/>
            <person name="Huang Y."/>
            <person name="Zhao Q."/>
            <person name="Feng Q."/>
            <person name="Zhang L."/>
            <person name="Zhu J."/>
            <person name="Weng Q."/>
            <person name="Mu J."/>
            <person name="Lu Y."/>
            <person name="Fan D."/>
            <person name="Liu Y."/>
            <person name="Guan J."/>
            <person name="Zhang Y."/>
            <person name="Yu S."/>
            <person name="Liu X."/>
            <person name="Zhang Y."/>
            <person name="Hong G."/>
            <person name="Han B."/>
            <person name="Choisne N."/>
            <person name="Demange N."/>
            <person name="Orjeda G."/>
            <person name="Samain S."/>
            <person name="Cattolico L."/>
            <person name="Pelletier E."/>
            <person name="Couloux A."/>
            <person name="Segurens B."/>
            <person name="Wincker P."/>
            <person name="D'Hont A."/>
            <person name="Scarpelli C."/>
            <person name="Weissenbach J."/>
            <person name="Salanoubat M."/>
            <person name="Quetier F."/>
            <person name="Yu Y."/>
            <person name="Kim H.R."/>
            <person name="Rambo T."/>
            <person name="Currie J."/>
            <person name="Collura K."/>
            <person name="Luo M."/>
            <person name="Yang T."/>
            <person name="Ammiraju J.S.S."/>
            <person name="Engler F."/>
            <person name="Soderlund C."/>
            <person name="Wing R.A."/>
            <person name="Palmer L.E."/>
            <person name="de la Bastide M."/>
            <person name="Spiegel L."/>
            <person name="Nascimento L."/>
            <person name="Zutavern T."/>
            <person name="O'Shaughnessy A."/>
            <person name="Dike S."/>
            <person name="Dedhia N."/>
            <person name="Preston R."/>
            <person name="Balija V."/>
            <person name="McCombie W.R."/>
            <person name="Chow T."/>
            <person name="Chen H."/>
            <person name="Chung M."/>
            <person name="Chen C."/>
            <person name="Shaw J."/>
            <person name="Wu H."/>
            <person name="Hsiao K."/>
            <person name="Chao Y."/>
            <person name="Chu M."/>
            <person name="Cheng C."/>
            <person name="Hour A."/>
            <person name="Lee P."/>
            <person name="Lin S."/>
            <person name="Lin Y."/>
            <person name="Liou J."/>
            <person name="Liu S."/>
            <person name="Hsing Y."/>
            <person name="Raghuvanshi S."/>
            <person name="Mohanty A."/>
            <person name="Bharti A.K."/>
            <person name="Gaur A."/>
            <person name="Gupta V."/>
            <person name="Kumar D."/>
            <person name="Ravi V."/>
            <person name="Vij S."/>
            <person name="Kapur A."/>
            <person name="Khurana P."/>
            <person name="Khurana P."/>
            <person name="Khurana J.P."/>
            <person name="Tyagi A.K."/>
            <person name="Gaikwad K."/>
            <person name="Singh A."/>
            <person name="Dalal V."/>
            <person name="Srivastava S."/>
            <person name="Dixit A."/>
            <person name="Pal A.K."/>
            <person name="Ghazi I.A."/>
            <person name="Yadav M."/>
            <person name="Pandit A."/>
            <person name="Bhargava A."/>
            <person name="Sureshbabu K."/>
            <person name="Batra K."/>
            <person name="Sharma T.R."/>
            <person name="Mohapatra T."/>
            <person name="Singh N.K."/>
            <person name="Messing J."/>
            <person name="Nelson A.B."/>
            <person name="Fuks G."/>
            <person name="Kavchok S."/>
            <person name="Keizer G."/>
            <person name="Linton E."/>
            <person name="Llaca V."/>
            <person name="Song R."/>
            <person name="Tanyolac B."/>
            <person name="Young S."/>
            <person name="Ho-Il K."/>
            <person name="Hahn J.H."/>
            <person name="Sangsakoo G."/>
            <person name="Vanavichit A."/>
            <person name="de Mattos Luiz.A.T."/>
            <person name="Zimmer P.D."/>
            <person name="Malone G."/>
            <person name="Dellagostin O."/>
            <person name="de Oliveira A.C."/>
            <person name="Bevan M."/>
            <person name="Bancroft I."/>
            <person name="Minx P."/>
            <person name="Cordum H."/>
            <person name="Wilson R."/>
            <person name="Cheng Z."/>
            <person name="Jin W."/>
            <person name="Jiang J."/>
            <person name="Leong S.A."/>
            <person name="Iwama H."/>
            <person name="Gojobori T."/>
            <person name="Itoh T."/>
            <person name="Niimura Y."/>
            <person name="Fujii Y."/>
            <person name="Habara T."/>
            <person name="Sakai H."/>
            <person name="Sato Y."/>
            <person name="Wilson G."/>
            <person name="Kumar K."/>
            <person name="McCouch S."/>
            <person name="Juretic N."/>
            <person name="Hoen D."/>
            <person name="Wright S."/>
            <person name="Bruskiewich R."/>
            <person name="Bureau T."/>
            <person name="Miyao A."/>
            <person name="Hirochika H."/>
            <person name="Nishikawa T."/>
            <person name="Kadowaki K."/>
            <person name="Sugiura M."/>
            <person name="Burr B."/>
            <person name="Sasaki T."/>
        </authorList>
    </citation>
    <scope>NUCLEOTIDE SEQUENCE [LARGE SCALE GENOMIC DNA]</scope>
    <source>
        <strain evidence="3">cv. Nipponbare</strain>
    </source>
</reference>
<organism evidence="2 3">
    <name type="scientific">Oryza sativa subsp. japonica</name>
    <name type="common">Rice</name>
    <dbReference type="NCBI Taxonomy" id="39947"/>
    <lineage>
        <taxon>Eukaryota</taxon>
        <taxon>Viridiplantae</taxon>
        <taxon>Streptophyta</taxon>
        <taxon>Embryophyta</taxon>
        <taxon>Tracheophyta</taxon>
        <taxon>Spermatophyta</taxon>
        <taxon>Magnoliopsida</taxon>
        <taxon>Liliopsida</taxon>
        <taxon>Poales</taxon>
        <taxon>Poaceae</taxon>
        <taxon>BOP clade</taxon>
        <taxon>Oryzoideae</taxon>
        <taxon>Oryzeae</taxon>
        <taxon>Oryzinae</taxon>
        <taxon>Oryza</taxon>
        <taxon>Oryza sativa</taxon>
    </lineage>
</organism>
<dbReference type="EMBL" id="AP004621">
    <property type="protein sequence ID" value="BAD01736.1"/>
    <property type="molecule type" value="Genomic_DNA"/>
</dbReference>
<reference evidence="3" key="4">
    <citation type="journal article" date="2008" name="Nucleic Acids Res.">
        <title>The rice annotation project database (RAP-DB): 2008 update.</title>
        <authorList>
            <consortium name="The rice annotation project (RAP)"/>
        </authorList>
    </citation>
    <scope>GENOME REANNOTATION</scope>
    <source>
        <strain evidence="3">cv. Nipponbare</strain>
    </source>
</reference>
<sequence>MAAAELEDNASGDWRPSLGTARAATATTVLGGCDGNGCAWGRNVFIWVGVRI</sequence>
<dbReference type="EMBL" id="AP004706">
    <property type="protein sequence ID" value="BAD03374.1"/>
    <property type="molecule type" value="Genomic_DNA"/>
</dbReference>
<protein>
    <submittedName>
        <fullName evidence="2">Uncharacterized protein</fullName>
    </submittedName>
</protein>